<name>A0ACD1ABW4_9FIRM</name>
<keyword evidence="1" id="KW-0418">Kinase</keyword>
<reference evidence="1" key="1">
    <citation type="submission" date="2019-08" db="EMBL/GenBank/DDBJ databases">
        <title>Genome sequence of Clostridiales bacterium MT110.</title>
        <authorList>
            <person name="Cao J."/>
        </authorList>
    </citation>
    <scope>NUCLEOTIDE SEQUENCE</scope>
    <source>
        <strain evidence="1">MT110</strain>
    </source>
</reference>
<gene>
    <name evidence="1" type="ORF">FRZ06_10605</name>
</gene>
<keyword evidence="2" id="KW-1185">Reference proteome</keyword>
<sequence>MSIYVIAYDVGTTGIKTCLFELSEKITLIGSSMAGYDLFIMDNGGVEQDPEQWWKAMCLTTSQVMEKTKVPKESIAGISFCAQMQALVLVDSAGMPVRRAMSYMDNRADEEMRKGIMTGPRISGLNAYKLFRSARISGAASASVKDPVWKYKWVERHEPEVFSRVYKWLDVKDFLVCRASGTFVMSRDSAFATLLCDTRKGNVRFSPELCKMFGVRMEHLPEICKSTDQVGTILPSAAGELGLMSGTPVFSGGGDASLIGVGAGAVSEGDTHIYMGTSGWVSTVVKKQKLDIRNMIGSIVGADPEHFNFFAELETAGKCLEWVKDHLALDEIGLFLEKRGIWDDPESIHESLYDYMMHCISDVPAGSGGVIFTPWLHGNRCPFENPNARGMFFNISLETGKTELIHSVIEGVCYHLRWQLEAVEKSFRTNPRIRLVGGGALAPITCQILADMLGREIETVENPQNIGAVGAAIAIAVGLGMISDIKDAKKIIPALRSFQPSAENRFAYDRGFPVFQSLYRNNRKAFSSLNQKKAADL</sequence>
<proteinExistence type="predicted"/>
<protein>
    <submittedName>
        <fullName evidence="1">Carbohydrate kinase</fullName>
    </submittedName>
</protein>
<accession>A0ACD1ABW4</accession>
<organism evidence="1 2">
    <name type="scientific">Anoxybacterium hadale</name>
    <dbReference type="NCBI Taxonomy" id="3408580"/>
    <lineage>
        <taxon>Bacteria</taxon>
        <taxon>Bacillati</taxon>
        <taxon>Bacillota</taxon>
        <taxon>Clostridia</taxon>
        <taxon>Peptostreptococcales</taxon>
        <taxon>Anaerovoracaceae</taxon>
        <taxon>Anoxybacterium</taxon>
    </lineage>
</organism>
<keyword evidence="1" id="KW-0808">Transferase</keyword>
<evidence type="ECO:0000313" key="2">
    <source>
        <dbReference type="Proteomes" id="UP000594014"/>
    </source>
</evidence>
<dbReference type="Proteomes" id="UP000594014">
    <property type="component" value="Chromosome"/>
</dbReference>
<dbReference type="EMBL" id="CP042469">
    <property type="protein sequence ID" value="QOX63764.1"/>
    <property type="molecule type" value="Genomic_DNA"/>
</dbReference>
<evidence type="ECO:0000313" key="1">
    <source>
        <dbReference type="EMBL" id="QOX63764.1"/>
    </source>
</evidence>